<evidence type="ECO:0008006" key="3">
    <source>
        <dbReference type="Google" id="ProtNLM"/>
    </source>
</evidence>
<name>A2G1U3_TRIV3</name>
<protein>
    <recommendedName>
        <fullName evidence="3">Right handed beta helix domain-containing protein</fullName>
    </recommendedName>
</protein>
<dbReference type="AlphaFoldDB" id="A2G1U3"/>
<dbReference type="InParanoid" id="A2G1U3"/>
<dbReference type="RefSeq" id="XP_001301801.1">
    <property type="nucleotide sequence ID" value="XM_001301800.1"/>
</dbReference>
<evidence type="ECO:0000313" key="2">
    <source>
        <dbReference type="Proteomes" id="UP000001542"/>
    </source>
</evidence>
<dbReference type="EMBL" id="DS114256">
    <property type="protein sequence ID" value="EAX88871.1"/>
    <property type="molecule type" value="Genomic_DNA"/>
</dbReference>
<sequence>MMNIFTIPHKDIAPNDVWNLYFQGECSKIINNTNNATVSLSNKNEVFLFQCMFRNCLASIINLTKDYAHIMHSECFFESCSSDIGPAVRINHNDCSIVQHRFCSHNCSASSEAHHSFCSLRSEGLNFVDESSACGCGNSRSPILFWNNLGFMRFSSTNISKNIGSQDVALFAVSKKFEKLNYTTIESNNASDTKIICLSNGQKYQNENCNILKNYQESSSGGVIFIFGQLTLNNCSIFGDLGQGKIFYCDDFAYVVINNSFYDNLTSFWNHPINIAENNLQTSNYSDFNYNYGYLCDLYSNKFNPNQKDNNIKCSMIGCSSRTDFIGKLFVVLIIKR</sequence>
<organism evidence="1 2">
    <name type="scientific">Trichomonas vaginalis (strain ATCC PRA-98 / G3)</name>
    <dbReference type="NCBI Taxonomy" id="412133"/>
    <lineage>
        <taxon>Eukaryota</taxon>
        <taxon>Metamonada</taxon>
        <taxon>Parabasalia</taxon>
        <taxon>Trichomonadida</taxon>
        <taxon>Trichomonadidae</taxon>
        <taxon>Trichomonas</taxon>
    </lineage>
</organism>
<dbReference type="VEuPathDB" id="TrichDB:TVAG_385790"/>
<keyword evidence="2" id="KW-1185">Reference proteome</keyword>
<dbReference type="VEuPathDB" id="TrichDB:TVAGG3_0782390"/>
<gene>
    <name evidence="1" type="ORF">TVAG_385790</name>
</gene>
<dbReference type="Proteomes" id="UP000001542">
    <property type="component" value="Unassembled WGS sequence"/>
</dbReference>
<proteinExistence type="predicted"/>
<accession>A2G1U3</accession>
<dbReference type="KEGG" id="tva:4746537"/>
<evidence type="ECO:0000313" key="1">
    <source>
        <dbReference type="EMBL" id="EAX88871.1"/>
    </source>
</evidence>
<reference evidence="1" key="1">
    <citation type="submission" date="2006-10" db="EMBL/GenBank/DDBJ databases">
        <authorList>
            <person name="Amadeo P."/>
            <person name="Zhao Q."/>
            <person name="Wortman J."/>
            <person name="Fraser-Liggett C."/>
            <person name="Carlton J."/>
        </authorList>
    </citation>
    <scope>NUCLEOTIDE SEQUENCE</scope>
    <source>
        <strain evidence="1">G3</strain>
    </source>
</reference>
<reference evidence="1" key="2">
    <citation type="journal article" date="2007" name="Science">
        <title>Draft genome sequence of the sexually transmitted pathogen Trichomonas vaginalis.</title>
        <authorList>
            <person name="Carlton J.M."/>
            <person name="Hirt R.P."/>
            <person name="Silva J.C."/>
            <person name="Delcher A.L."/>
            <person name="Schatz M."/>
            <person name="Zhao Q."/>
            <person name="Wortman J.R."/>
            <person name="Bidwell S.L."/>
            <person name="Alsmark U.C.M."/>
            <person name="Besteiro S."/>
            <person name="Sicheritz-Ponten T."/>
            <person name="Noel C.J."/>
            <person name="Dacks J.B."/>
            <person name="Foster P.G."/>
            <person name="Simillion C."/>
            <person name="Van de Peer Y."/>
            <person name="Miranda-Saavedra D."/>
            <person name="Barton G.J."/>
            <person name="Westrop G.D."/>
            <person name="Mueller S."/>
            <person name="Dessi D."/>
            <person name="Fiori P.L."/>
            <person name="Ren Q."/>
            <person name="Paulsen I."/>
            <person name="Zhang H."/>
            <person name="Bastida-Corcuera F.D."/>
            <person name="Simoes-Barbosa A."/>
            <person name="Brown M.T."/>
            <person name="Hayes R.D."/>
            <person name="Mukherjee M."/>
            <person name="Okumura C.Y."/>
            <person name="Schneider R."/>
            <person name="Smith A.J."/>
            <person name="Vanacova S."/>
            <person name="Villalvazo M."/>
            <person name="Haas B.J."/>
            <person name="Pertea M."/>
            <person name="Feldblyum T.V."/>
            <person name="Utterback T.R."/>
            <person name="Shu C.L."/>
            <person name="Osoegawa K."/>
            <person name="de Jong P.J."/>
            <person name="Hrdy I."/>
            <person name="Horvathova L."/>
            <person name="Zubacova Z."/>
            <person name="Dolezal P."/>
            <person name="Malik S.B."/>
            <person name="Logsdon J.M. Jr."/>
            <person name="Henze K."/>
            <person name="Gupta A."/>
            <person name="Wang C.C."/>
            <person name="Dunne R.L."/>
            <person name="Upcroft J.A."/>
            <person name="Upcroft P."/>
            <person name="White O."/>
            <person name="Salzberg S.L."/>
            <person name="Tang P."/>
            <person name="Chiu C.-H."/>
            <person name="Lee Y.-S."/>
            <person name="Embley T.M."/>
            <person name="Coombs G.H."/>
            <person name="Mottram J.C."/>
            <person name="Tachezy J."/>
            <person name="Fraser-Liggett C.M."/>
            <person name="Johnson P.J."/>
        </authorList>
    </citation>
    <scope>NUCLEOTIDE SEQUENCE [LARGE SCALE GENOMIC DNA]</scope>
    <source>
        <strain evidence="1">G3</strain>
    </source>
</reference>